<gene>
    <name evidence="1" type="ORF">E2C01_073531</name>
</gene>
<evidence type="ECO:0000313" key="2">
    <source>
        <dbReference type="Proteomes" id="UP000324222"/>
    </source>
</evidence>
<reference evidence="1 2" key="1">
    <citation type="submission" date="2019-05" db="EMBL/GenBank/DDBJ databases">
        <title>Another draft genome of Portunus trituberculatus and its Hox gene families provides insights of decapod evolution.</title>
        <authorList>
            <person name="Jeong J.-H."/>
            <person name="Song I."/>
            <person name="Kim S."/>
            <person name="Choi T."/>
            <person name="Kim D."/>
            <person name="Ryu S."/>
            <person name="Kim W."/>
        </authorList>
    </citation>
    <scope>NUCLEOTIDE SEQUENCE [LARGE SCALE GENOMIC DNA]</scope>
    <source>
        <tissue evidence="1">Muscle</tissue>
    </source>
</reference>
<dbReference type="Proteomes" id="UP000324222">
    <property type="component" value="Unassembled WGS sequence"/>
</dbReference>
<dbReference type="EMBL" id="VSRR010049998">
    <property type="protein sequence ID" value="MPC79020.1"/>
    <property type="molecule type" value="Genomic_DNA"/>
</dbReference>
<evidence type="ECO:0000313" key="1">
    <source>
        <dbReference type="EMBL" id="MPC79020.1"/>
    </source>
</evidence>
<protein>
    <submittedName>
        <fullName evidence="1">Uncharacterized protein</fullName>
    </submittedName>
</protein>
<organism evidence="1 2">
    <name type="scientific">Portunus trituberculatus</name>
    <name type="common">Swimming crab</name>
    <name type="synonym">Neptunus trituberculatus</name>
    <dbReference type="NCBI Taxonomy" id="210409"/>
    <lineage>
        <taxon>Eukaryota</taxon>
        <taxon>Metazoa</taxon>
        <taxon>Ecdysozoa</taxon>
        <taxon>Arthropoda</taxon>
        <taxon>Crustacea</taxon>
        <taxon>Multicrustacea</taxon>
        <taxon>Malacostraca</taxon>
        <taxon>Eumalacostraca</taxon>
        <taxon>Eucarida</taxon>
        <taxon>Decapoda</taxon>
        <taxon>Pleocyemata</taxon>
        <taxon>Brachyura</taxon>
        <taxon>Eubrachyura</taxon>
        <taxon>Portunoidea</taxon>
        <taxon>Portunidae</taxon>
        <taxon>Portuninae</taxon>
        <taxon>Portunus</taxon>
    </lineage>
</organism>
<keyword evidence="2" id="KW-1185">Reference proteome</keyword>
<dbReference type="AlphaFoldDB" id="A0A5B7I3A0"/>
<accession>A0A5B7I3A0</accession>
<sequence>MQSLLFPNQKFKRSQKSGLLWRPCMNCLLTEGLDVYEKKWKNERWHVHVYWVYVDKQLMTLDGLALLVEACNQYVYLGIPFTADRVTTTAIKVESTRQQ</sequence>
<proteinExistence type="predicted"/>
<comment type="caution">
    <text evidence="1">The sequence shown here is derived from an EMBL/GenBank/DDBJ whole genome shotgun (WGS) entry which is preliminary data.</text>
</comment>
<name>A0A5B7I3A0_PORTR</name>